<evidence type="ECO:0000313" key="4">
    <source>
        <dbReference type="EMBL" id="SAK53802.1"/>
    </source>
</evidence>
<keyword evidence="1 2" id="KW-0597">Phosphoprotein</keyword>
<dbReference type="PANTHER" id="PTHR44591:SF3">
    <property type="entry name" value="RESPONSE REGULATORY DOMAIN-CONTAINING PROTEIN"/>
    <property type="match status" value="1"/>
</dbReference>
<dbReference type="PANTHER" id="PTHR44591">
    <property type="entry name" value="STRESS RESPONSE REGULATOR PROTEIN 1"/>
    <property type="match status" value="1"/>
</dbReference>
<evidence type="ECO:0000256" key="2">
    <source>
        <dbReference type="PROSITE-ProRule" id="PRU00169"/>
    </source>
</evidence>
<sequence length="146" mass="16068">MLMSLSLHRSPQCALWSNRSVDAHRDHWRILVVDDNVFSAEALSAALASDGFETRFALSGVDALHAVDGWVPHVVILDITMPEHDGYATARVLRRIARTRDAVIIAFTALGEETVRSEGVHSGFDGYCQKGNPPGAIVRLIERLVH</sequence>
<gene>
    <name evidence="4" type="ORF">AWB80_01915</name>
</gene>
<feature type="domain" description="Response regulatory" evidence="3">
    <location>
        <begin position="29"/>
        <end position="145"/>
    </location>
</feature>
<dbReference type="InterPro" id="IPR011006">
    <property type="entry name" value="CheY-like_superfamily"/>
</dbReference>
<dbReference type="Pfam" id="PF00072">
    <property type="entry name" value="Response_reg"/>
    <property type="match status" value="1"/>
</dbReference>
<dbReference type="InterPro" id="IPR050595">
    <property type="entry name" value="Bact_response_regulator"/>
</dbReference>
<organism evidence="4 5">
    <name type="scientific">Caballeronia pedi</name>
    <dbReference type="NCBI Taxonomy" id="1777141"/>
    <lineage>
        <taxon>Bacteria</taxon>
        <taxon>Pseudomonadati</taxon>
        <taxon>Pseudomonadota</taxon>
        <taxon>Betaproteobacteria</taxon>
        <taxon>Burkholderiales</taxon>
        <taxon>Burkholderiaceae</taxon>
        <taxon>Caballeronia</taxon>
    </lineage>
</organism>
<comment type="caution">
    <text evidence="4">The sequence shown here is derived from an EMBL/GenBank/DDBJ whole genome shotgun (WGS) entry which is preliminary data.</text>
</comment>
<dbReference type="SMART" id="SM00448">
    <property type="entry name" value="REC"/>
    <property type="match status" value="1"/>
</dbReference>
<dbReference type="STRING" id="1777141.AWB80_01915"/>
<protein>
    <submittedName>
        <fullName evidence="4">Response regulator</fullName>
    </submittedName>
</protein>
<name>A0A158A7I6_9BURK</name>
<feature type="modified residue" description="4-aspartylphosphate" evidence="2">
    <location>
        <position position="78"/>
    </location>
</feature>
<evidence type="ECO:0000313" key="5">
    <source>
        <dbReference type="Proteomes" id="UP000054911"/>
    </source>
</evidence>
<evidence type="ECO:0000256" key="1">
    <source>
        <dbReference type="ARBA" id="ARBA00022553"/>
    </source>
</evidence>
<dbReference type="PROSITE" id="PS50110">
    <property type="entry name" value="RESPONSE_REGULATORY"/>
    <property type="match status" value="1"/>
</dbReference>
<accession>A0A158A7I6</accession>
<dbReference type="EMBL" id="FCOE02000005">
    <property type="protein sequence ID" value="SAK53802.1"/>
    <property type="molecule type" value="Genomic_DNA"/>
</dbReference>
<dbReference type="AlphaFoldDB" id="A0A158A7I6"/>
<dbReference type="SUPFAM" id="SSF52172">
    <property type="entry name" value="CheY-like"/>
    <property type="match status" value="1"/>
</dbReference>
<evidence type="ECO:0000259" key="3">
    <source>
        <dbReference type="PROSITE" id="PS50110"/>
    </source>
</evidence>
<dbReference type="GO" id="GO:0000160">
    <property type="term" value="P:phosphorelay signal transduction system"/>
    <property type="evidence" value="ECO:0007669"/>
    <property type="project" value="InterPro"/>
</dbReference>
<dbReference type="Gene3D" id="3.40.50.2300">
    <property type="match status" value="1"/>
</dbReference>
<reference evidence="4" key="1">
    <citation type="submission" date="2016-01" db="EMBL/GenBank/DDBJ databases">
        <authorList>
            <person name="Peeters C."/>
        </authorList>
    </citation>
    <scope>NUCLEOTIDE SEQUENCE [LARGE SCALE GENOMIC DNA]</scope>
    <source>
        <strain evidence="4">LMG 29323</strain>
    </source>
</reference>
<proteinExistence type="predicted"/>
<dbReference type="InterPro" id="IPR001789">
    <property type="entry name" value="Sig_transdc_resp-reg_receiver"/>
</dbReference>
<dbReference type="Proteomes" id="UP000054911">
    <property type="component" value="Unassembled WGS sequence"/>
</dbReference>
<keyword evidence="5" id="KW-1185">Reference proteome</keyword>